<dbReference type="AlphaFoldDB" id="A9DKR3"/>
<gene>
    <name evidence="8" type="ORF">KAOT1_14237</name>
</gene>
<dbReference type="Gene3D" id="3.30.565.10">
    <property type="entry name" value="Histidine kinase-like ATPase, C-terminal domain"/>
    <property type="match status" value="1"/>
</dbReference>
<dbReference type="PROSITE" id="PS51257">
    <property type="entry name" value="PROKAR_LIPOPROTEIN"/>
    <property type="match status" value="1"/>
</dbReference>
<evidence type="ECO:0000313" key="8">
    <source>
        <dbReference type="EMBL" id="EDP98383.1"/>
    </source>
</evidence>
<dbReference type="EMBL" id="ABIB01000001">
    <property type="protein sequence ID" value="EDP98383.1"/>
    <property type="molecule type" value="Genomic_DNA"/>
</dbReference>
<evidence type="ECO:0000256" key="2">
    <source>
        <dbReference type="ARBA" id="ARBA00012438"/>
    </source>
</evidence>
<dbReference type="InterPro" id="IPR036890">
    <property type="entry name" value="HATPase_C_sf"/>
</dbReference>
<comment type="caution">
    <text evidence="8">The sequence shown here is derived from an EMBL/GenBank/DDBJ whole genome shotgun (WGS) entry which is preliminary data.</text>
</comment>
<dbReference type="Pfam" id="PF02518">
    <property type="entry name" value="HATPase_c"/>
    <property type="match status" value="1"/>
</dbReference>
<sequence>MKLLPATSFFFLLLSIIFIACESRKEINKEISSDLVVLKKRAYQKSIAKEYDSAIFYAKKLLKISTERNDEKFTQVAYDRLSRTYVKLEIYDSAIYYGHKILQLSIDKDQNSTIKKAYDKLSRYHGFDNNYDSAIYYGRKLYDLANKSDDTLGLAKASYKLGHYRKEIDSFKLSYDSFVESKKLFLKINDSVKVAEVLLRIAEVEKASGNYGSSQSSSIEGLQYLVHADEVKLRSKFYYTIAVAAKEQGNLKIAEKRVNEALDLAKDSIAFKKIGKNRVINYRNTKANIFKEKGELDRAINIYESLLKNDFGKLIERDEARINANLAHTLFLKDGFNKRSDSLLKFSLSYYKKGNPTREMISTNMKLAELNSKRDKQKATYYIEEVEKYAKILNNKKSLYEAQQLKIRLFPNYKNIERYLSLEREVNREDKAIETEIANAKFDVEEEENKTIKADNERIKAENKANKFYNFILWLSLILIIIIVLVFIIYNKIKRQHKIEKVKTVHVTEARISSKVHDELANDLYKLISQLETTDPEKEVILDKLDLIYNQARDISKQIQRINTSKEFPSELNNLFRSYRSEDVNVLLKRYDIDIWNGISSHVKATIYRVLQELLTNMKKHSNATLVVVSIEKLNKQLFIQYIDNGKGFSEEISKNGLQNAENRIHAIQGKLTFDTELHKGCKFSINVPV</sequence>
<proteinExistence type="predicted"/>
<dbReference type="Gene3D" id="1.25.40.10">
    <property type="entry name" value="Tetratricopeptide repeat domain"/>
    <property type="match status" value="2"/>
</dbReference>
<protein>
    <recommendedName>
        <fullName evidence="2">histidine kinase</fullName>
        <ecNumber evidence="2">2.7.13.3</ecNumber>
    </recommendedName>
</protein>
<comment type="catalytic activity">
    <reaction evidence="1">
        <text>ATP + protein L-histidine = ADP + protein N-phospho-L-histidine.</text>
        <dbReference type="EC" id="2.7.13.3"/>
    </reaction>
</comment>
<keyword evidence="6" id="KW-0812">Transmembrane</keyword>
<dbReference type="InterPro" id="IPR050482">
    <property type="entry name" value="Sensor_HK_TwoCompSys"/>
</dbReference>
<evidence type="ECO:0000313" key="9">
    <source>
        <dbReference type="Proteomes" id="UP000002945"/>
    </source>
</evidence>
<dbReference type="GO" id="GO:0000160">
    <property type="term" value="P:phosphorelay signal transduction system"/>
    <property type="evidence" value="ECO:0007669"/>
    <property type="project" value="UniProtKB-KW"/>
</dbReference>
<keyword evidence="4 8" id="KW-0418">Kinase</keyword>
<keyword evidence="6" id="KW-0472">Membrane</keyword>
<dbReference type="Proteomes" id="UP000002945">
    <property type="component" value="Unassembled WGS sequence"/>
</dbReference>
<evidence type="ECO:0000256" key="6">
    <source>
        <dbReference type="SAM" id="Phobius"/>
    </source>
</evidence>
<evidence type="ECO:0000256" key="5">
    <source>
        <dbReference type="ARBA" id="ARBA00023012"/>
    </source>
</evidence>
<keyword evidence="5" id="KW-0902">Two-component regulatory system</keyword>
<dbReference type="InterPro" id="IPR011990">
    <property type="entry name" value="TPR-like_helical_dom_sf"/>
</dbReference>
<dbReference type="STRING" id="391587.KAOT1_14237"/>
<dbReference type="OrthoDB" id="943406at2"/>
<organism evidence="8 9">
    <name type="scientific">Kordia algicida OT-1</name>
    <dbReference type="NCBI Taxonomy" id="391587"/>
    <lineage>
        <taxon>Bacteria</taxon>
        <taxon>Pseudomonadati</taxon>
        <taxon>Bacteroidota</taxon>
        <taxon>Flavobacteriia</taxon>
        <taxon>Flavobacteriales</taxon>
        <taxon>Flavobacteriaceae</taxon>
        <taxon>Kordia</taxon>
    </lineage>
</organism>
<accession>A9DKR3</accession>
<dbReference type="SUPFAM" id="SSF55874">
    <property type="entry name" value="ATPase domain of HSP90 chaperone/DNA topoisomerase II/histidine kinase"/>
    <property type="match status" value="1"/>
</dbReference>
<dbReference type="GO" id="GO:0004673">
    <property type="term" value="F:protein histidine kinase activity"/>
    <property type="evidence" value="ECO:0007669"/>
    <property type="project" value="UniProtKB-EC"/>
</dbReference>
<dbReference type="CDD" id="cd16917">
    <property type="entry name" value="HATPase_UhpB-NarQ-NarX-like"/>
    <property type="match status" value="1"/>
</dbReference>
<dbReference type="InterPro" id="IPR003594">
    <property type="entry name" value="HATPase_dom"/>
</dbReference>
<dbReference type="RefSeq" id="WP_007095396.1">
    <property type="nucleotide sequence ID" value="NZ_CP142125.1"/>
</dbReference>
<feature type="domain" description="Histidine kinase/HSP90-like ATPase" evidence="7">
    <location>
        <begin position="605"/>
        <end position="689"/>
    </location>
</feature>
<keyword evidence="9" id="KW-1185">Reference proteome</keyword>
<keyword evidence="3" id="KW-0808">Transferase</keyword>
<dbReference type="PANTHER" id="PTHR24421:SF10">
    <property type="entry name" value="NITRATE_NITRITE SENSOR PROTEIN NARQ"/>
    <property type="match status" value="1"/>
</dbReference>
<feature type="transmembrane region" description="Helical" evidence="6">
    <location>
        <begin position="468"/>
        <end position="490"/>
    </location>
</feature>
<reference evidence="8 9" key="1">
    <citation type="journal article" date="2011" name="J. Bacteriol.">
        <title>Genome sequence of the algicidal bacterium Kordia algicida OT-1.</title>
        <authorList>
            <person name="Lee H.S."/>
            <person name="Kang S.G."/>
            <person name="Kwon K.K."/>
            <person name="Lee J.H."/>
            <person name="Kim S.J."/>
        </authorList>
    </citation>
    <scope>NUCLEOTIDE SEQUENCE [LARGE SCALE GENOMIC DNA]</scope>
    <source>
        <strain evidence="8 9">OT-1</strain>
    </source>
</reference>
<evidence type="ECO:0000256" key="3">
    <source>
        <dbReference type="ARBA" id="ARBA00022679"/>
    </source>
</evidence>
<keyword evidence="6" id="KW-1133">Transmembrane helix</keyword>
<dbReference type="HOGENOM" id="CLU_000445_106_3_10"/>
<dbReference type="eggNOG" id="COG4585">
    <property type="taxonomic scope" value="Bacteria"/>
</dbReference>
<dbReference type="PANTHER" id="PTHR24421">
    <property type="entry name" value="NITRATE/NITRITE SENSOR PROTEIN NARX-RELATED"/>
    <property type="match status" value="1"/>
</dbReference>
<dbReference type="EC" id="2.7.13.3" evidence="2"/>
<dbReference type="SUPFAM" id="SSF48452">
    <property type="entry name" value="TPR-like"/>
    <property type="match status" value="2"/>
</dbReference>
<evidence type="ECO:0000259" key="7">
    <source>
        <dbReference type="Pfam" id="PF02518"/>
    </source>
</evidence>
<name>A9DKR3_9FLAO</name>
<evidence type="ECO:0000256" key="4">
    <source>
        <dbReference type="ARBA" id="ARBA00022777"/>
    </source>
</evidence>
<evidence type="ECO:0000256" key="1">
    <source>
        <dbReference type="ARBA" id="ARBA00000085"/>
    </source>
</evidence>